<dbReference type="VEuPathDB" id="TrichDB:TVAG_219200"/>
<name>A2FKQ2_TRIV3</name>
<dbReference type="EMBL" id="DS113853">
    <property type="protein sequence ID" value="EAX94514.1"/>
    <property type="molecule type" value="Genomic_DNA"/>
</dbReference>
<dbReference type="VEuPathDB" id="TrichDB:TVAGG3_0866910"/>
<dbReference type="KEGG" id="tva:4752247"/>
<dbReference type="Proteomes" id="UP000001542">
    <property type="component" value="Unassembled WGS sequence"/>
</dbReference>
<evidence type="ECO:0000313" key="1">
    <source>
        <dbReference type="EMBL" id="EAX94514.1"/>
    </source>
</evidence>
<accession>A2FKQ2</accession>
<dbReference type="OrthoDB" id="428577at2759"/>
<proteinExistence type="predicted"/>
<gene>
    <name evidence="1" type="ORF">TVAG_219200</name>
</gene>
<dbReference type="RefSeq" id="XP_001307444.1">
    <property type="nucleotide sequence ID" value="XM_001307443.1"/>
</dbReference>
<reference evidence="1" key="2">
    <citation type="journal article" date="2007" name="Science">
        <title>Draft genome sequence of the sexually transmitted pathogen Trichomonas vaginalis.</title>
        <authorList>
            <person name="Carlton J.M."/>
            <person name="Hirt R.P."/>
            <person name="Silva J.C."/>
            <person name="Delcher A.L."/>
            <person name="Schatz M."/>
            <person name="Zhao Q."/>
            <person name="Wortman J.R."/>
            <person name="Bidwell S.L."/>
            <person name="Alsmark U.C.M."/>
            <person name="Besteiro S."/>
            <person name="Sicheritz-Ponten T."/>
            <person name="Noel C.J."/>
            <person name="Dacks J.B."/>
            <person name="Foster P.G."/>
            <person name="Simillion C."/>
            <person name="Van de Peer Y."/>
            <person name="Miranda-Saavedra D."/>
            <person name="Barton G.J."/>
            <person name="Westrop G.D."/>
            <person name="Mueller S."/>
            <person name="Dessi D."/>
            <person name="Fiori P.L."/>
            <person name="Ren Q."/>
            <person name="Paulsen I."/>
            <person name="Zhang H."/>
            <person name="Bastida-Corcuera F.D."/>
            <person name="Simoes-Barbosa A."/>
            <person name="Brown M.T."/>
            <person name="Hayes R.D."/>
            <person name="Mukherjee M."/>
            <person name="Okumura C.Y."/>
            <person name="Schneider R."/>
            <person name="Smith A.J."/>
            <person name="Vanacova S."/>
            <person name="Villalvazo M."/>
            <person name="Haas B.J."/>
            <person name="Pertea M."/>
            <person name="Feldblyum T.V."/>
            <person name="Utterback T.R."/>
            <person name="Shu C.L."/>
            <person name="Osoegawa K."/>
            <person name="de Jong P.J."/>
            <person name="Hrdy I."/>
            <person name="Horvathova L."/>
            <person name="Zubacova Z."/>
            <person name="Dolezal P."/>
            <person name="Malik S.B."/>
            <person name="Logsdon J.M. Jr."/>
            <person name="Henze K."/>
            <person name="Gupta A."/>
            <person name="Wang C.C."/>
            <person name="Dunne R.L."/>
            <person name="Upcroft J.A."/>
            <person name="Upcroft P."/>
            <person name="White O."/>
            <person name="Salzberg S.L."/>
            <person name="Tang P."/>
            <person name="Chiu C.-H."/>
            <person name="Lee Y.-S."/>
            <person name="Embley T.M."/>
            <person name="Coombs G.H."/>
            <person name="Mottram J.C."/>
            <person name="Tachezy J."/>
            <person name="Fraser-Liggett C.M."/>
            <person name="Johnson P.J."/>
        </authorList>
    </citation>
    <scope>NUCLEOTIDE SEQUENCE [LARGE SCALE GENOMIC DNA]</scope>
    <source>
        <strain evidence="1">G3</strain>
    </source>
</reference>
<dbReference type="InParanoid" id="A2FKQ2"/>
<keyword evidence="2" id="KW-1185">Reference proteome</keyword>
<organism evidence="1 2">
    <name type="scientific">Trichomonas vaginalis (strain ATCC PRA-98 / G3)</name>
    <dbReference type="NCBI Taxonomy" id="412133"/>
    <lineage>
        <taxon>Eukaryota</taxon>
        <taxon>Metamonada</taxon>
        <taxon>Parabasalia</taxon>
        <taxon>Trichomonadida</taxon>
        <taxon>Trichomonadidae</taxon>
        <taxon>Trichomonas</taxon>
    </lineage>
</organism>
<sequence length="257" mass="30167">MFLFVALSEARSRHHSYPKPRPYQPYKPHNKLRCQIKPTGNAYWSPDLIKRNYSDYTYKPLQVHIMKPAIYLYPTKEMDLTVGVSMERENFTTVVPEFTAGTYWNVTAKPNGDLIHNNKVIPYLYWEGDISMRMKFDKGFFVKKGEGREFLEKILTQFKLNDREKFDFITYWLPTFNKLGNVFCSFQLANYCHHVPLTCSAKPDSVIRVYIAIRKARKSDLNKPVQAIPNIKRTGFTIVEWGGSIIRSRHQRLSRAQ</sequence>
<dbReference type="eggNOG" id="ENOG502S1PI">
    <property type="taxonomic scope" value="Eukaryota"/>
</dbReference>
<dbReference type="AlphaFoldDB" id="A2FKQ2"/>
<evidence type="ECO:0000313" key="2">
    <source>
        <dbReference type="Proteomes" id="UP000001542"/>
    </source>
</evidence>
<reference evidence="1" key="1">
    <citation type="submission" date="2006-10" db="EMBL/GenBank/DDBJ databases">
        <authorList>
            <person name="Amadeo P."/>
            <person name="Zhao Q."/>
            <person name="Wortman J."/>
            <person name="Fraser-Liggett C."/>
            <person name="Carlton J."/>
        </authorList>
    </citation>
    <scope>NUCLEOTIDE SEQUENCE</scope>
    <source>
        <strain evidence="1">G3</strain>
    </source>
</reference>
<protein>
    <submittedName>
        <fullName evidence="1">Uncharacterized protein</fullName>
    </submittedName>
</protein>